<organism evidence="1 2">
    <name type="scientific">Carnegiea gigantea</name>
    <dbReference type="NCBI Taxonomy" id="171969"/>
    <lineage>
        <taxon>Eukaryota</taxon>
        <taxon>Viridiplantae</taxon>
        <taxon>Streptophyta</taxon>
        <taxon>Embryophyta</taxon>
        <taxon>Tracheophyta</taxon>
        <taxon>Spermatophyta</taxon>
        <taxon>Magnoliopsida</taxon>
        <taxon>eudicotyledons</taxon>
        <taxon>Gunneridae</taxon>
        <taxon>Pentapetalae</taxon>
        <taxon>Caryophyllales</taxon>
        <taxon>Cactineae</taxon>
        <taxon>Cactaceae</taxon>
        <taxon>Cactoideae</taxon>
        <taxon>Echinocereeae</taxon>
        <taxon>Carnegiea</taxon>
    </lineage>
</organism>
<dbReference type="EMBL" id="JAKOGI010000504">
    <property type="protein sequence ID" value="KAJ8434055.1"/>
    <property type="molecule type" value="Genomic_DNA"/>
</dbReference>
<evidence type="ECO:0000313" key="2">
    <source>
        <dbReference type="Proteomes" id="UP001153076"/>
    </source>
</evidence>
<dbReference type="PANTHER" id="PTHR33499">
    <property type="entry name" value="OS12G0282400 PROTEIN-RELATED"/>
    <property type="match status" value="1"/>
</dbReference>
<keyword evidence="2" id="KW-1185">Reference proteome</keyword>
<evidence type="ECO:0000313" key="1">
    <source>
        <dbReference type="EMBL" id="KAJ8434055.1"/>
    </source>
</evidence>
<dbReference type="Proteomes" id="UP001153076">
    <property type="component" value="Unassembled WGS sequence"/>
</dbReference>
<protein>
    <submittedName>
        <fullName evidence="1">Uncharacterized protein</fullName>
    </submittedName>
</protein>
<gene>
    <name evidence="1" type="ORF">Cgig2_004635</name>
</gene>
<name>A0A9Q1QAP1_9CARY</name>
<dbReference type="AlphaFoldDB" id="A0A9Q1QAP1"/>
<reference evidence="1" key="1">
    <citation type="submission" date="2022-04" db="EMBL/GenBank/DDBJ databases">
        <title>Carnegiea gigantea Genome sequencing and assembly v2.</title>
        <authorList>
            <person name="Copetti D."/>
            <person name="Sanderson M.J."/>
            <person name="Burquez A."/>
            <person name="Wojciechowski M.F."/>
        </authorList>
    </citation>
    <scope>NUCLEOTIDE SEQUENCE</scope>
    <source>
        <strain evidence="1">SGP5-SGP5p</strain>
        <tissue evidence="1">Aerial part</tissue>
    </source>
</reference>
<dbReference type="PANTHER" id="PTHR33499:SF27">
    <property type="entry name" value="TRANSPOSASE TNP1_EN_SPM-LIKE DOMAIN-CONTAINING PROTEIN"/>
    <property type="match status" value="1"/>
</dbReference>
<proteinExistence type="predicted"/>
<accession>A0A9Q1QAP1</accession>
<dbReference type="OrthoDB" id="1292058at2759"/>
<sequence length="286" mass="33258">MTGSIKQNYEEIIQDACQQEEYNVSSYVSPTTYEDGNVQPLLRNYFTTQKEVGVVNLVKKALGNMREEQIDSFINDDDNEDYEDDDEEEDIISFSYNGTLCIGSRLEKEPKVPTKMIWLEEILMTTSAISKPRGKGQRGKYKCMVVDVKNKGGKSKRKVYMPDDILQSIDDNAQQLVNCCGYIARTMAPVNVQNWEETFSIAGERMWTELKDTTRCMSRLQCFVIKTMQRLYKLWKSRLHTHYKQCGTTRDERLKIHRMICEWINGCTTKEKNNVKPTVDMIWLAD</sequence>
<comment type="caution">
    <text evidence="1">The sequence shown here is derived from an EMBL/GenBank/DDBJ whole genome shotgun (WGS) entry which is preliminary data.</text>
</comment>